<evidence type="ECO:0000256" key="4">
    <source>
        <dbReference type="ARBA" id="ARBA00022553"/>
    </source>
</evidence>
<dbReference type="RefSeq" id="XP_006874747.1">
    <property type="nucleotide sequence ID" value="XM_006874685.1"/>
</dbReference>
<evidence type="ECO:0000259" key="7">
    <source>
        <dbReference type="PROSITE" id="PS01179"/>
    </source>
</evidence>
<feature type="region of interest" description="Disordered" evidence="6">
    <location>
        <begin position="644"/>
        <end position="667"/>
    </location>
</feature>
<dbReference type="GO" id="GO:0038024">
    <property type="term" value="F:cargo receptor activity"/>
    <property type="evidence" value="ECO:0007669"/>
    <property type="project" value="TreeGrafter"/>
</dbReference>
<sequence>MVSLTNRLYPKHHQRRKKGSGKTDEYLLARFKGDGVKYKAKLIGIDDVPDARGDKMSQDSMMKLKGMAAAGRSQGQHKQRIWVNISLSGIKIIDEKTGVIEHEHPVNKISFIARDVTDNRAFGYVCGGEGQHQFFAIKTGQQAEPLVVDLKDLFQVIYNVKKKEEEKKKTEEANKAVENGNEALMNLDDHTTKLKLGVDQMDLFGDMSTPPDLYSPTESKDILLVDLNSEIDTNQNSLRENPFLTNGITSCSLPRPKPQASFLPENAFSANLNFFPTPNPDPFRDDPFTQPDQSAPSSFDSLKSPDQKKENLSGLSTPLSNGPLNGDVDYFGQQFDQISNRTGKQEAQAGQWPLPNTQTQPAVRTQNGVSEREQNSFHIKSSPNPFVGNPPKGLAVPNGVKQDLESPAQSSPHDSIAIIPPPQSTKPGRGRRTAKSSANDLLASDPFAPPVSESPGQTSPTGQPAVLQTNPLDLFKTSVSVPVGPLASLGGIPATPPQAGPWTQPSLVFNQSTSMVPGTMMSGQPSGFGQPLVFGTSPSVPGWNQPSAFTGSTHPPGPTVWSPSASVTPNTWPSATSLGNPFQSNIFPAPAQLSSMLPSLLVTPPQPPPRTAGPVDISNDAFTALDPLADKEVKEVKEMFKDLQLKQPPAVPARKAEQTSPGTSSAFSNYFSSKVGIPQENAEHDDFDANQLLNKINEPPKPLPRQGALPVIKAADNAFENPFSKDSFNSSPQAPLSPPQSPVPDVYRAAFANPFA</sequence>
<evidence type="ECO:0000256" key="3">
    <source>
        <dbReference type="ARBA" id="ARBA00022490"/>
    </source>
</evidence>
<comment type="subcellular location">
    <subcellularLocation>
        <location evidence="1">Cytoplasm</location>
    </subcellularLocation>
</comment>
<keyword evidence="5" id="KW-0221">Differentiation</keyword>
<dbReference type="Pfam" id="PF21792">
    <property type="entry name" value="DAB2_SBM"/>
    <property type="match status" value="1"/>
</dbReference>
<dbReference type="InterPro" id="IPR011993">
    <property type="entry name" value="PH-like_dom_sf"/>
</dbReference>
<dbReference type="GO" id="GO:0005905">
    <property type="term" value="C:clathrin-coated pit"/>
    <property type="evidence" value="ECO:0007669"/>
    <property type="project" value="TreeGrafter"/>
</dbReference>
<dbReference type="SMART" id="SM00462">
    <property type="entry name" value="PTB"/>
    <property type="match status" value="1"/>
</dbReference>
<dbReference type="PANTHER" id="PTHR47695">
    <property type="entry name" value="PID DOMAIN-CONTAINING PROTEIN"/>
    <property type="match status" value="1"/>
</dbReference>
<dbReference type="GeneID" id="102816065"/>
<dbReference type="InterPro" id="IPR048561">
    <property type="entry name" value="Dab_PTB"/>
</dbReference>
<evidence type="ECO:0000313" key="9">
    <source>
        <dbReference type="RefSeq" id="XP_006874747.1"/>
    </source>
</evidence>
<protein>
    <submittedName>
        <fullName evidence="9">Disabled homolog 2</fullName>
    </submittedName>
</protein>
<feature type="region of interest" description="Disordered" evidence="6">
    <location>
        <begin position="1"/>
        <end position="21"/>
    </location>
</feature>
<feature type="region of interest" description="Disordered" evidence="6">
    <location>
        <begin position="272"/>
        <end position="467"/>
    </location>
</feature>
<dbReference type="GO" id="GO:0005737">
    <property type="term" value="C:cytoplasm"/>
    <property type="evidence" value="ECO:0007669"/>
    <property type="project" value="UniProtKB-SubCell"/>
</dbReference>
<name>A0A9B0U2F6_CHRAS</name>
<feature type="compositionally biased region" description="Polar residues" evidence="6">
    <location>
        <begin position="290"/>
        <end position="301"/>
    </location>
</feature>
<dbReference type="GO" id="GO:0090090">
    <property type="term" value="P:negative regulation of canonical Wnt signaling pathway"/>
    <property type="evidence" value="ECO:0007669"/>
    <property type="project" value="TreeGrafter"/>
</dbReference>
<dbReference type="SUPFAM" id="SSF50729">
    <property type="entry name" value="PH domain-like"/>
    <property type="match status" value="1"/>
</dbReference>
<dbReference type="Gene3D" id="2.30.29.30">
    <property type="entry name" value="Pleckstrin-homology domain (PH domain)/Phosphotyrosine-binding domain (PTB)"/>
    <property type="match status" value="1"/>
</dbReference>
<keyword evidence="2" id="KW-0217">Developmental protein</keyword>
<keyword evidence="4" id="KW-0597">Phosphoprotein</keyword>
<organism evidence="8 9">
    <name type="scientific">Chrysochloris asiatica</name>
    <name type="common">Cape golden mole</name>
    <dbReference type="NCBI Taxonomy" id="185453"/>
    <lineage>
        <taxon>Eukaryota</taxon>
        <taxon>Metazoa</taxon>
        <taxon>Chordata</taxon>
        <taxon>Craniata</taxon>
        <taxon>Vertebrata</taxon>
        <taxon>Euteleostomi</taxon>
        <taxon>Mammalia</taxon>
        <taxon>Eutheria</taxon>
        <taxon>Afrotheria</taxon>
        <taxon>Chrysochloridae</taxon>
        <taxon>Chrysochlorinae</taxon>
        <taxon>Chrysochloris</taxon>
    </lineage>
</organism>
<dbReference type="GO" id="GO:0006898">
    <property type="term" value="P:receptor-mediated endocytosis"/>
    <property type="evidence" value="ECO:0007669"/>
    <property type="project" value="TreeGrafter"/>
</dbReference>
<gene>
    <name evidence="9" type="primary">DAB2</name>
</gene>
<dbReference type="PANTHER" id="PTHR47695:SF5">
    <property type="entry name" value="DISABLED HOMOLOG 2"/>
    <property type="match status" value="1"/>
</dbReference>
<dbReference type="Pfam" id="PF00640">
    <property type="entry name" value="PID"/>
    <property type="match status" value="1"/>
</dbReference>
<keyword evidence="3" id="KW-0963">Cytoplasm</keyword>
<dbReference type="AlphaFoldDB" id="A0A9B0U2F6"/>
<feature type="region of interest" description="Disordered" evidence="6">
    <location>
        <begin position="680"/>
        <end position="745"/>
    </location>
</feature>
<dbReference type="CDD" id="cd01215">
    <property type="entry name" value="PTB_Dab"/>
    <property type="match status" value="1"/>
</dbReference>
<evidence type="ECO:0000313" key="8">
    <source>
        <dbReference type="Proteomes" id="UP000504623"/>
    </source>
</evidence>
<feature type="domain" description="PID" evidence="7">
    <location>
        <begin position="33"/>
        <end position="184"/>
    </location>
</feature>
<feature type="compositionally biased region" description="Polar residues" evidence="6">
    <location>
        <begin position="454"/>
        <end position="467"/>
    </location>
</feature>
<proteinExistence type="predicted"/>
<evidence type="ECO:0000256" key="5">
    <source>
        <dbReference type="ARBA" id="ARBA00022782"/>
    </source>
</evidence>
<feature type="compositionally biased region" description="Polar residues" evidence="6">
    <location>
        <begin position="313"/>
        <end position="323"/>
    </location>
</feature>
<dbReference type="Proteomes" id="UP000504623">
    <property type="component" value="Unplaced"/>
</dbReference>
<dbReference type="PROSITE" id="PS01179">
    <property type="entry name" value="PID"/>
    <property type="match status" value="1"/>
</dbReference>
<dbReference type="OrthoDB" id="10069833at2759"/>
<feature type="compositionally biased region" description="Polar residues" evidence="6">
    <location>
        <begin position="354"/>
        <end position="369"/>
    </location>
</feature>
<reference evidence="9" key="1">
    <citation type="submission" date="2025-08" db="UniProtKB">
        <authorList>
            <consortium name="RefSeq"/>
        </authorList>
    </citation>
    <scope>IDENTIFICATION</scope>
    <source>
        <tissue evidence="9">Spleen</tissue>
    </source>
</reference>
<dbReference type="GO" id="GO:0035615">
    <property type="term" value="F:clathrin adaptor activity"/>
    <property type="evidence" value="ECO:0007669"/>
    <property type="project" value="TreeGrafter"/>
</dbReference>
<dbReference type="InterPro" id="IPR048559">
    <property type="entry name" value="DAB1/2_SBM"/>
</dbReference>
<dbReference type="FunFam" id="2.30.29.30:FF:000035">
    <property type="entry name" value="Disabled homolog 2 isoform 1"/>
    <property type="match status" value="1"/>
</dbReference>
<dbReference type="GO" id="GO:0045807">
    <property type="term" value="P:positive regulation of endocytosis"/>
    <property type="evidence" value="ECO:0007669"/>
    <property type="project" value="TreeGrafter"/>
</dbReference>
<evidence type="ECO:0000256" key="1">
    <source>
        <dbReference type="ARBA" id="ARBA00004496"/>
    </source>
</evidence>
<feature type="compositionally biased region" description="Basic residues" evidence="6">
    <location>
        <begin position="9"/>
        <end position="20"/>
    </location>
</feature>
<evidence type="ECO:0000256" key="2">
    <source>
        <dbReference type="ARBA" id="ARBA00022473"/>
    </source>
</evidence>
<evidence type="ECO:0000256" key="6">
    <source>
        <dbReference type="SAM" id="MobiDB-lite"/>
    </source>
</evidence>
<dbReference type="GO" id="GO:0010718">
    <property type="term" value="P:positive regulation of epithelial to mesenchymal transition"/>
    <property type="evidence" value="ECO:0007669"/>
    <property type="project" value="TreeGrafter"/>
</dbReference>
<dbReference type="InterPro" id="IPR006020">
    <property type="entry name" value="PTB/PI_dom"/>
</dbReference>
<accession>A0A9B0U2F6</accession>
<feature type="compositionally biased region" description="Polar residues" evidence="6">
    <location>
        <begin position="658"/>
        <end position="667"/>
    </location>
</feature>
<keyword evidence="8" id="KW-1185">Reference proteome</keyword>
<dbReference type="CTD" id="1601"/>
<dbReference type="GO" id="GO:0030154">
    <property type="term" value="P:cell differentiation"/>
    <property type="evidence" value="ECO:0007669"/>
    <property type="project" value="UniProtKB-KW"/>
</dbReference>